<dbReference type="SUPFAM" id="SSF55874">
    <property type="entry name" value="ATPase domain of HSP90 chaperone/DNA topoisomerase II/histidine kinase"/>
    <property type="match status" value="1"/>
</dbReference>
<dbReference type="SUPFAM" id="SSF48452">
    <property type="entry name" value="TPR-like"/>
    <property type="match status" value="2"/>
</dbReference>
<dbReference type="SMART" id="SM00387">
    <property type="entry name" value="HATPase_c"/>
    <property type="match status" value="1"/>
</dbReference>
<dbReference type="Gene3D" id="3.30.565.10">
    <property type="entry name" value="Histidine kinase-like ATPase, C-terminal domain"/>
    <property type="match status" value="1"/>
</dbReference>
<keyword evidence="4" id="KW-0808">Transferase</keyword>
<accession>A0A1I0S627</accession>
<dbReference type="PANTHER" id="PTHR43711">
    <property type="entry name" value="TWO-COMPONENT HISTIDINE KINASE"/>
    <property type="match status" value="1"/>
</dbReference>
<dbReference type="PANTHER" id="PTHR43711:SF1">
    <property type="entry name" value="HISTIDINE KINASE 1"/>
    <property type="match status" value="1"/>
</dbReference>
<feature type="transmembrane region" description="Helical" evidence="7">
    <location>
        <begin position="382"/>
        <end position="405"/>
    </location>
</feature>
<dbReference type="Gene3D" id="1.10.287.130">
    <property type="match status" value="1"/>
</dbReference>
<dbReference type="InterPro" id="IPR050736">
    <property type="entry name" value="Sensor_HK_Regulatory"/>
</dbReference>
<keyword evidence="10" id="KW-1185">Reference proteome</keyword>
<feature type="domain" description="Histidine kinase" evidence="8">
    <location>
        <begin position="449"/>
        <end position="664"/>
    </location>
</feature>
<dbReference type="InterPro" id="IPR011990">
    <property type="entry name" value="TPR-like_helical_dom_sf"/>
</dbReference>
<dbReference type="PRINTS" id="PR00344">
    <property type="entry name" value="BCTRLSENSOR"/>
</dbReference>
<keyword evidence="6" id="KW-0902">Two-component regulatory system</keyword>
<organism evidence="9 10">
    <name type="scientific">Chitinophaga arvensicola</name>
    <dbReference type="NCBI Taxonomy" id="29529"/>
    <lineage>
        <taxon>Bacteria</taxon>
        <taxon>Pseudomonadati</taxon>
        <taxon>Bacteroidota</taxon>
        <taxon>Chitinophagia</taxon>
        <taxon>Chitinophagales</taxon>
        <taxon>Chitinophagaceae</taxon>
        <taxon>Chitinophaga</taxon>
    </lineage>
</organism>
<dbReference type="SMART" id="SM00388">
    <property type="entry name" value="HisKA"/>
    <property type="match status" value="1"/>
</dbReference>
<dbReference type="STRING" id="29529.SAMN04488122_3837"/>
<evidence type="ECO:0000256" key="3">
    <source>
        <dbReference type="ARBA" id="ARBA00022553"/>
    </source>
</evidence>
<dbReference type="CDD" id="cd00075">
    <property type="entry name" value="HATPase"/>
    <property type="match status" value="1"/>
</dbReference>
<reference evidence="10" key="1">
    <citation type="submission" date="2016-10" db="EMBL/GenBank/DDBJ databases">
        <authorList>
            <person name="Varghese N."/>
            <person name="Submissions S."/>
        </authorList>
    </citation>
    <scope>NUCLEOTIDE SEQUENCE [LARGE SCALE GENOMIC DNA]</scope>
    <source>
        <strain evidence="10">DSM 3695</strain>
    </source>
</reference>
<keyword evidence="7" id="KW-0472">Membrane</keyword>
<evidence type="ECO:0000313" key="10">
    <source>
        <dbReference type="Proteomes" id="UP000199310"/>
    </source>
</evidence>
<dbReference type="RefSeq" id="WP_143059218.1">
    <property type="nucleotide sequence ID" value="NZ_FOJG01000002.1"/>
</dbReference>
<dbReference type="GO" id="GO:0000155">
    <property type="term" value="F:phosphorelay sensor kinase activity"/>
    <property type="evidence" value="ECO:0007669"/>
    <property type="project" value="InterPro"/>
</dbReference>
<dbReference type="EMBL" id="FOJG01000002">
    <property type="protein sequence ID" value="SEW50485.1"/>
    <property type="molecule type" value="Genomic_DNA"/>
</dbReference>
<evidence type="ECO:0000256" key="5">
    <source>
        <dbReference type="ARBA" id="ARBA00022777"/>
    </source>
</evidence>
<protein>
    <recommendedName>
        <fullName evidence="2">histidine kinase</fullName>
        <ecNumber evidence="2">2.7.13.3</ecNumber>
    </recommendedName>
</protein>
<dbReference type="AlphaFoldDB" id="A0A1I0S627"/>
<dbReference type="InterPro" id="IPR019734">
    <property type="entry name" value="TPR_rpt"/>
</dbReference>
<evidence type="ECO:0000256" key="2">
    <source>
        <dbReference type="ARBA" id="ARBA00012438"/>
    </source>
</evidence>
<evidence type="ECO:0000256" key="1">
    <source>
        <dbReference type="ARBA" id="ARBA00000085"/>
    </source>
</evidence>
<dbReference type="InterPro" id="IPR005467">
    <property type="entry name" value="His_kinase_dom"/>
</dbReference>
<evidence type="ECO:0000259" key="8">
    <source>
        <dbReference type="PROSITE" id="PS50109"/>
    </source>
</evidence>
<keyword evidence="3" id="KW-0597">Phosphoprotein</keyword>
<keyword evidence="5 9" id="KW-0418">Kinase</keyword>
<dbReference type="Gene3D" id="1.25.40.10">
    <property type="entry name" value="Tetratricopeptide repeat domain"/>
    <property type="match status" value="1"/>
</dbReference>
<name>A0A1I0S627_9BACT</name>
<keyword evidence="7" id="KW-1133">Transmembrane helix</keyword>
<dbReference type="EC" id="2.7.13.3" evidence="2"/>
<evidence type="ECO:0000313" key="9">
    <source>
        <dbReference type="EMBL" id="SEW50485.1"/>
    </source>
</evidence>
<dbReference type="CDD" id="cd00082">
    <property type="entry name" value="HisKA"/>
    <property type="match status" value="1"/>
</dbReference>
<proteinExistence type="predicted"/>
<dbReference type="InterPro" id="IPR036890">
    <property type="entry name" value="HATPase_C_sf"/>
</dbReference>
<evidence type="ECO:0000256" key="4">
    <source>
        <dbReference type="ARBA" id="ARBA00022679"/>
    </source>
</evidence>
<dbReference type="FunFam" id="3.30.565.10:FF:000006">
    <property type="entry name" value="Sensor histidine kinase WalK"/>
    <property type="match status" value="1"/>
</dbReference>
<dbReference type="Proteomes" id="UP000199310">
    <property type="component" value="Unassembled WGS sequence"/>
</dbReference>
<dbReference type="SMART" id="SM00028">
    <property type="entry name" value="TPR"/>
    <property type="match status" value="4"/>
</dbReference>
<dbReference type="PROSITE" id="PS50109">
    <property type="entry name" value="HIS_KIN"/>
    <property type="match status" value="1"/>
</dbReference>
<dbReference type="OrthoDB" id="9781208at2"/>
<dbReference type="InterPro" id="IPR003594">
    <property type="entry name" value="HATPase_dom"/>
</dbReference>
<sequence length="690" mass="78160">MDRPRIAPPLSLPTPLYMLPASPLNKSVLIPLYLLLLSTAVTAQQAINDSLQIQLSSHTKNDTTKVKILNQLARSHFASDVAAAAKYGAEALHLSDSLHYAPGKIWAWRNLALVENTKGHLDQQMQLTLNALRLAETLGDSYTLGVLNNDVGNIFTELNTPRDALVYLKKSLAIKLKRNEKTEIAKTLNNIGSAYIALKIPDSAMLFLEKAEKLKLELNDQRGLAFTYENMGIVAMLQHRYNDALRFHQLSATYYKNAGNLPGVVKSSLNLAEIQTKLGDLKGAEKNLEKARLLNDTLGNVKNEMIYFKIRYELDSARKDFVSAFASYKEFSSRNIDFFNAEKGRLISRSQEKYESEKKQRENILLKKEQHMHLATIQQQRVLVLSAAALFLALLLITVMVYRLYKRQQELYLELNNKNREVSMQNRIILEQNATLENLNQVKDKIFSVISHDLRSPLAILEGLLFLLKDEKIDPVQFRIYTDELWRDVKNTAYMMDNMLQWASNQMKGIGVKADDFDVTLVLNREFELLQTLARQKEVKLSHELNKAIMVYADPDMIRLVLRNLINNAIKFTPSGGEVLITAIQHSDLAEITVKDNGTGIPVENQHRIFSNIYYSTTGTRNEKGCGLGLHLSKDFVERNHGQIWFNSMPGSGSSFTFTVPLSEEPEINPRAYTVVVQDHPLGGVSVLRR</sequence>
<dbReference type="InterPro" id="IPR003661">
    <property type="entry name" value="HisK_dim/P_dom"/>
</dbReference>
<comment type="catalytic activity">
    <reaction evidence="1">
        <text>ATP + protein L-histidine = ADP + protein N-phospho-L-histidine.</text>
        <dbReference type="EC" id="2.7.13.3"/>
    </reaction>
</comment>
<gene>
    <name evidence="9" type="ORF">SAMN04488122_3837</name>
</gene>
<dbReference type="SUPFAM" id="SSF47384">
    <property type="entry name" value="Homodimeric domain of signal transducing histidine kinase"/>
    <property type="match status" value="1"/>
</dbReference>
<dbReference type="InterPro" id="IPR004358">
    <property type="entry name" value="Sig_transdc_His_kin-like_C"/>
</dbReference>
<evidence type="ECO:0000256" key="6">
    <source>
        <dbReference type="ARBA" id="ARBA00023012"/>
    </source>
</evidence>
<keyword evidence="7" id="KW-0812">Transmembrane</keyword>
<dbReference type="InterPro" id="IPR036097">
    <property type="entry name" value="HisK_dim/P_sf"/>
</dbReference>
<evidence type="ECO:0000256" key="7">
    <source>
        <dbReference type="SAM" id="Phobius"/>
    </source>
</evidence>
<dbReference type="Pfam" id="PF02518">
    <property type="entry name" value="HATPase_c"/>
    <property type="match status" value="1"/>
</dbReference>